<keyword evidence="2 7" id="KW-0645">Protease</keyword>
<evidence type="ECO:0000256" key="2">
    <source>
        <dbReference type="ARBA" id="ARBA00022670"/>
    </source>
</evidence>
<dbReference type="GO" id="GO:0042254">
    <property type="term" value="P:ribosome biogenesis"/>
    <property type="evidence" value="ECO:0007669"/>
    <property type="project" value="UniProtKB-KW"/>
</dbReference>
<evidence type="ECO:0000256" key="3">
    <source>
        <dbReference type="ARBA" id="ARBA00022801"/>
    </source>
</evidence>
<dbReference type="PANTHER" id="PTHR39178:SF1">
    <property type="entry name" value="RIBOSOMAL-PROCESSING CYSTEINE PROTEASE PRP"/>
    <property type="match status" value="1"/>
</dbReference>
<keyword evidence="4" id="KW-0788">Thiol protease</keyword>
<dbReference type="Proteomes" id="UP001056756">
    <property type="component" value="Chromosome"/>
</dbReference>
<keyword evidence="1" id="KW-0690">Ribosome biogenesis</keyword>
<dbReference type="PANTHER" id="PTHR39178">
    <property type="entry name" value="HYPOTHETICAL RIBOSOME-ASSOCIATED PROTEIN"/>
    <property type="match status" value="1"/>
</dbReference>
<comment type="similarity">
    <text evidence="5">Belongs to the Prp family.</text>
</comment>
<evidence type="ECO:0000313" key="7">
    <source>
        <dbReference type="EMBL" id="URN92907.1"/>
    </source>
</evidence>
<dbReference type="KEGG" id="plig:NAG76_13755"/>
<reference evidence="7" key="1">
    <citation type="submission" date="2022-05" db="EMBL/GenBank/DDBJ databases">
        <title>Novel bacterial taxa in a minimal lignocellulolytic consortium and its capacity to transform plastics disclosed by genome-resolved metagenomics.</title>
        <authorList>
            <person name="Rodriguez C.A.D."/>
            <person name="Diaz-Garcia L."/>
            <person name="Herrera K."/>
            <person name="Tarazona N.A."/>
            <person name="Sproer C."/>
            <person name="Overmann J."/>
            <person name="Jimenez D.J."/>
        </authorList>
    </citation>
    <scope>NUCLEOTIDE SEQUENCE</scope>
    <source>
        <strain evidence="7">MAG5</strain>
    </source>
</reference>
<dbReference type="SUPFAM" id="SSF118010">
    <property type="entry name" value="TM1457-like"/>
    <property type="match status" value="1"/>
</dbReference>
<evidence type="ECO:0000313" key="8">
    <source>
        <dbReference type="Proteomes" id="UP001056756"/>
    </source>
</evidence>
<evidence type="ECO:0000256" key="1">
    <source>
        <dbReference type="ARBA" id="ARBA00022517"/>
    </source>
</evidence>
<dbReference type="EMBL" id="CP097899">
    <property type="protein sequence ID" value="URN92907.1"/>
    <property type="molecule type" value="Genomic_DNA"/>
</dbReference>
<evidence type="ECO:0000256" key="5">
    <source>
        <dbReference type="ARBA" id="ARBA00044503"/>
    </source>
</evidence>
<evidence type="ECO:0000256" key="4">
    <source>
        <dbReference type="ARBA" id="ARBA00022807"/>
    </source>
</evidence>
<dbReference type="InterPro" id="IPR007422">
    <property type="entry name" value="Peptidase_Prp"/>
</dbReference>
<organism evidence="7 8">
    <name type="scientific">Candidatus Pristimantibacillus lignocellulolyticus</name>
    <dbReference type="NCBI Taxonomy" id="2994561"/>
    <lineage>
        <taxon>Bacteria</taxon>
        <taxon>Bacillati</taxon>
        <taxon>Bacillota</taxon>
        <taxon>Bacilli</taxon>
        <taxon>Bacillales</taxon>
        <taxon>Paenibacillaceae</taxon>
        <taxon>Candidatus Pristimantibacillus</taxon>
    </lineage>
</organism>
<dbReference type="CDD" id="cd16332">
    <property type="entry name" value="Prp-like"/>
    <property type="match status" value="1"/>
</dbReference>
<dbReference type="GO" id="GO:0006508">
    <property type="term" value="P:proteolysis"/>
    <property type="evidence" value="ECO:0007669"/>
    <property type="project" value="UniProtKB-KW"/>
</dbReference>
<sequence>MITITIVRENDNNRIVSFAVEGHANYAKHGKDIVCAGVSAVSVGTVNAIEALAGVELPVKMKNGWLSSPIPQIADRLVEDKIQLLLESMIVMLDSIAQSYGDHVSVHDRNSNNS</sequence>
<name>A0A9J6ZA35_9BACL</name>
<dbReference type="Pfam" id="PF04327">
    <property type="entry name" value="Peptidase_Prp"/>
    <property type="match status" value="1"/>
</dbReference>
<dbReference type="Gene3D" id="3.30.70.1490">
    <property type="entry name" value="Cysteine protease Prp"/>
    <property type="match status" value="1"/>
</dbReference>
<proteinExistence type="inferred from homology"/>
<keyword evidence="3" id="KW-0378">Hydrolase</keyword>
<dbReference type="AlphaFoldDB" id="A0A9J6ZA35"/>
<dbReference type="GO" id="GO:0008234">
    <property type="term" value="F:cysteine-type peptidase activity"/>
    <property type="evidence" value="ECO:0007669"/>
    <property type="project" value="UniProtKB-KW"/>
</dbReference>
<gene>
    <name evidence="7" type="ORF">NAG76_13755</name>
</gene>
<accession>A0A9J6ZA35</accession>
<protein>
    <recommendedName>
        <fullName evidence="6">Ribosomal processing cysteine protease Prp</fullName>
    </recommendedName>
</protein>
<dbReference type="InterPro" id="IPR036764">
    <property type="entry name" value="Peptidase_Prp_sf"/>
</dbReference>
<evidence type="ECO:0000256" key="6">
    <source>
        <dbReference type="ARBA" id="ARBA00044538"/>
    </source>
</evidence>